<dbReference type="Gene3D" id="3.40.640.10">
    <property type="entry name" value="Type I PLP-dependent aspartate aminotransferase-like (Major domain)"/>
    <property type="match status" value="1"/>
</dbReference>
<protein>
    <recommendedName>
        <fullName evidence="3">cysteine desulfurase</fullName>
        <ecNumber evidence="3">2.8.1.7</ecNumber>
    </recommendedName>
</protein>
<dbReference type="RefSeq" id="WP_132083493.1">
    <property type="nucleotide sequence ID" value="NZ_SLUK01000001.1"/>
</dbReference>
<gene>
    <name evidence="12" type="ORF">EDD78_101155</name>
</gene>
<dbReference type="InterPro" id="IPR015424">
    <property type="entry name" value="PyrdxlP-dep_Trfase"/>
</dbReference>
<dbReference type="GO" id="GO:0046872">
    <property type="term" value="F:metal ion binding"/>
    <property type="evidence" value="ECO:0007669"/>
    <property type="project" value="UniProtKB-KW"/>
</dbReference>
<reference evidence="12 13" key="1">
    <citation type="submission" date="2019-03" db="EMBL/GenBank/DDBJ databases">
        <title>Genomic Encyclopedia of Type Strains, Phase IV (KMG-IV): sequencing the most valuable type-strain genomes for metagenomic binning, comparative biology and taxonomic classification.</title>
        <authorList>
            <person name="Goeker M."/>
        </authorList>
    </citation>
    <scope>NUCLEOTIDE SEQUENCE [LARGE SCALE GENOMIC DNA]</scope>
    <source>
        <strain evidence="12 13">DSM 100433</strain>
    </source>
</reference>
<dbReference type="InterPro" id="IPR015421">
    <property type="entry name" value="PyrdxlP-dep_Trfase_major"/>
</dbReference>
<organism evidence="12 13">
    <name type="scientific">Harryflintia acetispora</name>
    <dbReference type="NCBI Taxonomy" id="1849041"/>
    <lineage>
        <taxon>Bacteria</taxon>
        <taxon>Bacillati</taxon>
        <taxon>Bacillota</taxon>
        <taxon>Clostridia</taxon>
        <taxon>Eubacteriales</taxon>
        <taxon>Oscillospiraceae</taxon>
        <taxon>Harryflintia</taxon>
    </lineage>
</organism>
<feature type="domain" description="Aminotransferase class V" evidence="11">
    <location>
        <begin position="15"/>
        <end position="373"/>
    </location>
</feature>
<evidence type="ECO:0000256" key="8">
    <source>
        <dbReference type="ARBA" id="ARBA00023014"/>
    </source>
</evidence>
<evidence type="ECO:0000313" key="12">
    <source>
        <dbReference type="EMBL" id="TCL45174.1"/>
    </source>
</evidence>
<keyword evidence="4" id="KW-0808">Transferase</keyword>
<proteinExistence type="inferred from homology"/>
<dbReference type="InterPro" id="IPR020578">
    <property type="entry name" value="Aminotrans_V_PyrdxlP_BS"/>
</dbReference>
<name>A0A9X8Y9H3_9FIRM</name>
<dbReference type="PROSITE" id="PS00595">
    <property type="entry name" value="AA_TRANSFER_CLASS_5"/>
    <property type="match status" value="1"/>
</dbReference>
<dbReference type="AlphaFoldDB" id="A0A9X8Y9H3"/>
<dbReference type="SUPFAM" id="SSF53383">
    <property type="entry name" value="PLP-dependent transferases"/>
    <property type="match status" value="1"/>
</dbReference>
<dbReference type="Proteomes" id="UP000294682">
    <property type="component" value="Unassembled WGS sequence"/>
</dbReference>
<dbReference type="EMBL" id="SLUK01000001">
    <property type="protein sequence ID" value="TCL45174.1"/>
    <property type="molecule type" value="Genomic_DNA"/>
</dbReference>
<evidence type="ECO:0000256" key="9">
    <source>
        <dbReference type="ARBA" id="ARBA00050776"/>
    </source>
</evidence>
<evidence type="ECO:0000256" key="1">
    <source>
        <dbReference type="ARBA" id="ARBA00001933"/>
    </source>
</evidence>
<dbReference type="GO" id="GO:0031071">
    <property type="term" value="F:cysteine desulfurase activity"/>
    <property type="evidence" value="ECO:0007669"/>
    <property type="project" value="UniProtKB-EC"/>
</dbReference>
<keyword evidence="5" id="KW-0479">Metal-binding</keyword>
<keyword evidence="6" id="KW-0663">Pyridoxal phosphate</keyword>
<evidence type="ECO:0000256" key="10">
    <source>
        <dbReference type="RuleBase" id="RU004504"/>
    </source>
</evidence>
<dbReference type="PANTHER" id="PTHR11601">
    <property type="entry name" value="CYSTEINE DESULFURYLASE FAMILY MEMBER"/>
    <property type="match status" value="1"/>
</dbReference>
<evidence type="ECO:0000256" key="4">
    <source>
        <dbReference type="ARBA" id="ARBA00022679"/>
    </source>
</evidence>
<evidence type="ECO:0000313" key="13">
    <source>
        <dbReference type="Proteomes" id="UP000294682"/>
    </source>
</evidence>
<comment type="catalytic activity">
    <reaction evidence="9">
        <text>(sulfur carrier)-H + L-cysteine = (sulfur carrier)-SH + L-alanine</text>
        <dbReference type="Rhea" id="RHEA:43892"/>
        <dbReference type="Rhea" id="RHEA-COMP:14737"/>
        <dbReference type="Rhea" id="RHEA-COMP:14739"/>
        <dbReference type="ChEBI" id="CHEBI:29917"/>
        <dbReference type="ChEBI" id="CHEBI:35235"/>
        <dbReference type="ChEBI" id="CHEBI:57972"/>
        <dbReference type="ChEBI" id="CHEBI:64428"/>
        <dbReference type="EC" id="2.8.1.7"/>
    </reaction>
</comment>
<evidence type="ECO:0000256" key="6">
    <source>
        <dbReference type="ARBA" id="ARBA00022898"/>
    </source>
</evidence>
<comment type="similarity">
    <text evidence="2">Belongs to the class-V pyridoxal-phosphate-dependent aminotransferase family. NifS/IscS subfamily.</text>
</comment>
<keyword evidence="7" id="KW-0408">Iron</keyword>
<dbReference type="InterPro" id="IPR016454">
    <property type="entry name" value="Cysteine_dSase"/>
</dbReference>
<comment type="caution">
    <text evidence="12">The sequence shown here is derived from an EMBL/GenBank/DDBJ whole genome shotgun (WGS) entry which is preliminary data.</text>
</comment>
<evidence type="ECO:0000259" key="11">
    <source>
        <dbReference type="Pfam" id="PF00266"/>
    </source>
</evidence>
<keyword evidence="13" id="KW-1185">Reference proteome</keyword>
<dbReference type="GO" id="GO:0051536">
    <property type="term" value="F:iron-sulfur cluster binding"/>
    <property type="evidence" value="ECO:0007669"/>
    <property type="project" value="UniProtKB-KW"/>
</dbReference>
<dbReference type="Gene3D" id="1.10.260.50">
    <property type="match status" value="1"/>
</dbReference>
<dbReference type="EC" id="2.8.1.7" evidence="3"/>
<evidence type="ECO:0000256" key="3">
    <source>
        <dbReference type="ARBA" id="ARBA00012239"/>
    </source>
</evidence>
<evidence type="ECO:0000256" key="5">
    <source>
        <dbReference type="ARBA" id="ARBA00022723"/>
    </source>
</evidence>
<dbReference type="Pfam" id="PF00266">
    <property type="entry name" value="Aminotran_5"/>
    <property type="match status" value="1"/>
</dbReference>
<keyword evidence="8" id="KW-0411">Iron-sulfur</keyword>
<dbReference type="PANTHER" id="PTHR11601:SF34">
    <property type="entry name" value="CYSTEINE DESULFURASE"/>
    <property type="match status" value="1"/>
</dbReference>
<dbReference type="InterPro" id="IPR015422">
    <property type="entry name" value="PyrdxlP-dep_Trfase_small"/>
</dbReference>
<dbReference type="Gene3D" id="3.90.1150.10">
    <property type="entry name" value="Aspartate Aminotransferase, domain 1"/>
    <property type="match status" value="1"/>
</dbReference>
<sequence length="389" mass="41353">MQPSRAAPKEAARTIYLDNAATTCTDGRVASLIHEMLCEEYGNPSSLHNMGLRAERRVAAARRQVASLAGCREEEVYFTSGATEANNLALIGAARAKARRGRRIVTSQIEHASVLSALDSLAADGFDIVKIPPRSDGTVDPEAFAEAVDEGTVLASCMLVNNETGALCDVADIAGRCKAKNPQLLFHCDGVQALGKVPFSFKKLPVDLMSFSGHKLFAPKGIGALVVKKGVRLLPLLYGGKQQGGLRPGTENTAYIAGMGLACELARQEFSARLAQMERLHDHLLKKIAETPQLCSNSPLKCAPNIVNLSVPGIRSETMLHFLEGRGIYVSSASACTKGAKSHVLAAMGLPDRLVDSALRLSFSPDITEEDLDLTIAALCEGASSLARA</sequence>
<accession>A0A9X8Y9H3</accession>
<evidence type="ECO:0000256" key="2">
    <source>
        <dbReference type="ARBA" id="ARBA00006490"/>
    </source>
</evidence>
<evidence type="ECO:0000256" key="7">
    <source>
        <dbReference type="ARBA" id="ARBA00023004"/>
    </source>
</evidence>
<comment type="cofactor">
    <cofactor evidence="1 10">
        <name>pyridoxal 5'-phosphate</name>
        <dbReference type="ChEBI" id="CHEBI:597326"/>
    </cofactor>
</comment>
<dbReference type="PIRSF" id="PIRSF005572">
    <property type="entry name" value="NifS"/>
    <property type="match status" value="1"/>
</dbReference>
<dbReference type="InterPro" id="IPR000192">
    <property type="entry name" value="Aminotrans_V_dom"/>
</dbReference>